<reference evidence="2 3" key="1">
    <citation type="journal article" date="2013" name="Int. J. Syst. Evol. Microbiol.">
        <title>Tumebacillus flagellatus sp. nov., an alpha-amylase/pullulanase-producing bacterium isolated from cassava wastewater.</title>
        <authorList>
            <person name="Wang Q."/>
            <person name="Xie N."/>
            <person name="Qin Y."/>
            <person name="Shen N."/>
            <person name="Zhu J."/>
            <person name="Mi H."/>
            <person name="Huang R."/>
        </authorList>
    </citation>
    <scope>NUCLEOTIDE SEQUENCE [LARGE SCALE GENOMIC DNA]</scope>
    <source>
        <strain evidence="2 3">GST4</strain>
    </source>
</reference>
<feature type="domain" description="ATPase AAA-type core" evidence="1">
    <location>
        <begin position="23"/>
        <end position="363"/>
    </location>
</feature>
<gene>
    <name evidence="2" type="ORF">EL26_13030</name>
</gene>
<dbReference type="PANTHER" id="PTHR43581">
    <property type="entry name" value="ATP/GTP PHOSPHATASE"/>
    <property type="match status" value="1"/>
</dbReference>
<dbReference type="Gene3D" id="3.40.50.300">
    <property type="entry name" value="P-loop containing nucleotide triphosphate hydrolases"/>
    <property type="match status" value="1"/>
</dbReference>
<dbReference type="InterPro" id="IPR003959">
    <property type="entry name" value="ATPase_AAA_core"/>
</dbReference>
<dbReference type="EMBL" id="JMIR01000017">
    <property type="protein sequence ID" value="KEO82827.1"/>
    <property type="molecule type" value="Genomic_DNA"/>
</dbReference>
<keyword evidence="3" id="KW-1185">Reference proteome</keyword>
<sequence length="451" mass="51388">MKAIRLIRYKGFEDSGWVQLNKITLLFGLNSSGKSSLLNALLMLKQSLQNPARKVPFTFSDKKGVDVGNYSDVSYNHVINPDLPVEIHMKLDLGRDFESDDKSVQFGGGDFVFKVRIGYNPKNETNILAGITFEDNQGRNILSVDTRDNVVDGSNFTSDVIDVDGLTPRTLMFKWENFLPVVIRTPIDLFMFAELAYCVQEKVTEALEKVAHVGPLRSEAERVYQFTGESPKEVGRHGEDAFTILFLDRHEYQNPLTEKVNHWLREYNYEFHWETFGSFFQLILRDTRSGLQVNLKDVGFGISQILPIMIQGYLNNPEQIVLIEQPEIHLHAGAQAKLGDLFIDMVNQTGKTFLIETHSEHLLLRLRRRVAETTLTEGKNEFPLYPSDIAVNFIENTSNGSVVHNIKVSEIGQLENVPDAFRSFFADDFEETMKITETIARLKQQRQSGTE</sequence>
<evidence type="ECO:0000313" key="2">
    <source>
        <dbReference type="EMBL" id="KEO82827.1"/>
    </source>
</evidence>
<dbReference type="RefSeq" id="WP_038089118.1">
    <property type="nucleotide sequence ID" value="NZ_JMIR01000017.1"/>
</dbReference>
<dbReference type="InterPro" id="IPR014592">
    <property type="entry name" value="P-loop_UCP034888"/>
</dbReference>
<dbReference type="PIRSF" id="PIRSF034888">
    <property type="entry name" value="P-loop_UCP034888"/>
    <property type="match status" value="1"/>
</dbReference>
<dbReference type="OrthoDB" id="308933at2"/>
<accession>A0A074MA41</accession>
<evidence type="ECO:0000259" key="1">
    <source>
        <dbReference type="Pfam" id="PF13304"/>
    </source>
</evidence>
<dbReference type="STRING" id="1157490.EL26_13030"/>
<dbReference type="PANTHER" id="PTHR43581:SF2">
    <property type="entry name" value="EXCINUCLEASE ATPASE SUBUNIT"/>
    <property type="match status" value="1"/>
</dbReference>
<dbReference type="InterPro" id="IPR051396">
    <property type="entry name" value="Bact_Antivir_Def_Nuclease"/>
</dbReference>
<comment type="caution">
    <text evidence="2">The sequence shown here is derived from an EMBL/GenBank/DDBJ whole genome shotgun (WGS) entry which is preliminary data.</text>
</comment>
<dbReference type="InterPro" id="IPR027417">
    <property type="entry name" value="P-loop_NTPase"/>
</dbReference>
<organism evidence="2 3">
    <name type="scientific">Tumebacillus flagellatus</name>
    <dbReference type="NCBI Taxonomy" id="1157490"/>
    <lineage>
        <taxon>Bacteria</taxon>
        <taxon>Bacillati</taxon>
        <taxon>Bacillota</taxon>
        <taxon>Bacilli</taxon>
        <taxon>Bacillales</taxon>
        <taxon>Alicyclobacillaceae</taxon>
        <taxon>Tumebacillus</taxon>
    </lineage>
</organism>
<dbReference type="Proteomes" id="UP000027931">
    <property type="component" value="Unassembled WGS sequence"/>
</dbReference>
<dbReference type="eggNOG" id="COG4938">
    <property type="taxonomic scope" value="Bacteria"/>
</dbReference>
<dbReference type="SUPFAM" id="SSF52540">
    <property type="entry name" value="P-loop containing nucleoside triphosphate hydrolases"/>
    <property type="match status" value="1"/>
</dbReference>
<dbReference type="Pfam" id="PF13304">
    <property type="entry name" value="AAA_21"/>
    <property type="match status" value="1"/>
</dbReference>
<evidence type="ECO:0000313" key="3">
    <source>
        <dbReference type="Proteomes" id="UP000027931"/>
    </source>
</evidence>
<protein>
    <recommendedName>
        <fullName evidence="1">ATPase AAA-type core domain-containing protein</fullName>
    </recommendedName>
</protein>
<name>A0A074MA41_9BACL</name>
<proteinExistence type="predicted"/>
<dbReference type="AlphaFoldDB" id="A0A074MA41"/>